<dbReference type="GO" id="GO:0005886">
    <property type="term" value="C:plasma membrane"/>
    <property type="evidence" value="ECO:0007669"/>
    <property type="project" value="UniProtKB-SubCell"/>
</dbReference>
<comment type="caution">
    <text evidence="12">The sequence shown here is derived from an EMBL/GenBank/DDBJ whole genome shotgun (WGS) entry which is preliminary data.</text>
</comment>
<keyword evidence="13" id="KW-1185">Reference proteome</keyword>
<evidence type="ECO:0000259" key="11">
    <source>
        <dbReference type="Pfam" id="PF09976"/>
    </source>
</evidence>
<evidence type="ECO:0000256" key="8">
    <source>
        <dbReference type="ARBA" id="ARBA00024235"/>
    </source>
</evidence>
<feature type="transmembrane region" description="Helical" evidence="10">
    <location>
        <begin position="42"/>
        <end position="62"/>
    </location>
</feature>
<evidence type="ECO:0000256" key="4">
    <source>
        <dbReference type="ARBA" id="ARBA00022989"/>
    </source>
</evidence>
<keyword evidence="6" id="KW-0143">Chaperone</keyword>
<dbReference type="InterPro" id="IPR011990">
    <property type="entry name" value="TPR-like_helical_dom_sf"/>
</dbReference>
<evidence type="ECO:0000313" key="12">
    <source>
        <dbReference type="EMBL" id="MBC2600874.1"/>
    </source>
</evidence>
<feature type="region of interest" description="Disordered" evidence="9">
    <location>
        <begin position="226"/>
        <end position="274"/>
    </location>
</feature>
<reference evidence="12 13" key="1">
    <citation type="submission" date="2020-07" db="EMBL/GenBank/DDBJ databases">
        <authorList>
            <person name="Feng X."/>
        </authorList>
    </citation>
    <scope>NUCLEOTIDE SEQUENCE [LARGE SCALE GENOMIC DNA]</scope>
    <source>
        <strain evidence="12 13">JCM14086</strain>
    </source>
</reference>
<organism evidence="12 13">
    <name type="scientific">Puniceicoccus vermicola</name>
    <dbReference type="NCBI Taxonomy" id="388746"/>
    <lineage>
        <taxon>Bacteria</taxon>
        <taxon>Pseudomonadati</taxon>
        <taxon>Verrucomicrobiota</taxon>
        <taxon>Opitutia</taxon>
        <taxon>Puniceicoccales</taxon>
        <taxon>Puniceicoccaceae</taxon>
        <taxon>Puniceicoccus</taxon>
    </lineage>
</organism>
<feature type="compositionally biased region" description="Polar residues" evidence="9">
    <location>
        <begin position="1"/>
        <end position="11"/>
    </location>
</feature>
<evidence type="ECO:0000256" key="9">
    <source>
        <dbReference type="SAM" id="MobiDB-lite"/>
    </source>
</evidence>
<dbReference type="SUPFAM" id="SSF48452">
    <property type="entry name" value="TPR-like"/>
    <property type="match status" value="1"/>
</dbReference>
<dbReference type="Pfam" id="PF09976">
    <property type="entry name" value="TPR_21"/>
    <property type="match status" value="1"/>
</dbReference>
<dbReference type="InterPro" id="IPR018704">
    <property type="entry name" value="SecYEG/CpoB_TPR"/>
</dbReference>
<protein>
    <recommendedName>
        <fullName evidence="8">Ancillary SecYEG translocon subunit</fullName>
    </recommendedName>
</protein>
<dbReference type="GO" id="GO:0044877">
    <property type="term" value="F:protein-containing complex binding"/>
    <property type="evidence" value="ECO:0007669"/>
    <property type="project" value="InterPro"/>
</dbReference>
<dbReference type="PANTHER" id="PTHR38035">
    <property type="entry name" value="UPF0070 PROTEIN YFGM"/>
    <property type="match status" value="1"/>
</dbReference>
<dbReference type="InterPro" id="IPR026039">
    <property type="entry name" value="YfgM"/>
</dbReference>
<dbReference type="AlphaFoldDB" id="A0A7X1E3D9"/>
<dbReference type="RefSeq" id="WP_185691609.1">
    <property type="nucleotide sequence ID" value="NZ_JACHVA010000040.1"/>
</dbReference>
<evidence type="ECO:0000256" key="7">
    <source>
        <dbReference type="ARBA" id="ARBA00024197"/>
    </source>
</evidence>
<evidence type="ECO:0000313" key="13">
    <source>
        <dbReference type="Proteomes" id="UP000525652"/>
    </source>
</evidence>
<feature type="region of interest" description="Disordered" evidence="9">
    <location>
        <begin position="1"/>
        <end position="31"/>
    </location>
</feature>
<dbReference type="Gene3D" id="1.25.40.10">
    <property type="entry name" value="Tetratricopeptide repeat domain"/>
    <property type="match status" value="1"/>
</dbReference>
<evidence type="ECO:0000256" key="3">
    <source>
        <dbReference type="ARBA" id="ARBA00022692"/>
    </source>
</evidence>
<dbReference type="Proteomes" id="UP000525652">
    <property type="component" value="Unassembled WGS sequence"/>
</dbReference>
<keyword evidence="2" id="KW-1003">Cell membrane</keyword>
<feature type="domain" description="Ancillary SecYEG translocon subunit/Cell division coordinator CpoB TPR" evidence="11">
    <location>
        <begin position="33"/>
        <end position="173"/>
    </location>
</feature>
<name>A0A7X1E3D9_9BACT</name>
<evidence type="ECO:0000256" key="1">
    <source>
        <dbReference type="ARBA" id="ARBA00004401"/>
    </source>
</evidence>
<evidence type="ECO:0000256" key="6">
    <source>
        <dbReference type="ARBA" id="ARBA00023186"/>
    </source>
</evidence>
<dbReference type="PANTHER" id="PTHR38035:SF1">
    <property type="entry name" value="ANCILLARY SECYEG TRANSLOCON SUBUNIT"/>
    <property type="match status" value="1"/>
</dbReference>
<evidence type="ECO:0000256" key="2">
    <source>
        <dbReference type="ARBA" id="ARBA00022475"/>
    </source>
</evidence>
<evidence type="ECO:0000256" key="10">
    <source>
        <dbReference type="SAM" id="Phobius"/>
    </source>
</evidence>
<keyword evidence="5 10" id="KW-0472">Membrane</keyword>
<proteinExistence type="inferred from homology"/>
<accession>A0A7X1E3D9</accession>
<keyword evidence="3 10" id="KW-0812">Transmembrane</keyword>
<feature type="compositionally biased region" description="Basic and acidic residues" evidence="9">
    <location>
        <begin position="19"/>
        <end position="31"/>
    </location>
</feature>
<evidence type="ECO:0000256" key="5">
    <source>
        <dbReference type="ARBA" id="ARBA00023136"/>
    </source>
</evidence>
<keyword evidence="4 10" id="KW-1133">Transmembrane helix</keyword>
<comment type="subcellular location">
    <subcellularLocation>
        <location evidence="1">Cell membrane</location>
        <topology evidence="1">Single-pass type II membrane protein</topology>
    </subcellularLocation>
</comment>
<feature type="compositionally biased region" description="Low complexity" evidence="9">
    <location>
        <begin position="232"/>
        <end position="253"/>
    </location>
</feature>
<gene>
    <name evidence="12" type="ORF">H5P30_03675</name>
</gene>
<sequence>MKESEPTSTPKHSPMNPPGEHHPDGAFDDPLHDWWQKNGKSLIAGAVIVIVGTAAVFGFRIYRQSQEQSIQIAFNEAVSSESLESFAQENAGYPLGGVAALQTANTAFENQEWDQALANYKIAAESLKGNPLSGKARLGIAVTQSEMGNNEEAQKILSALANDEKSFPASRAEAMYFLSLLSLESGDYDSFSQWSSKLAEIDQIGQWTAKLGYYEDRTPLPVIEVTSEESAETASTPEATAETEAAVEVVESTTDSDTASTPETESAEPTSPAE</sequence>
<feature type="compositionally biased region" description="Polar residues" evidence="9">
    <location>
        <begin position="255"/>
        <end position="274"/>
    </location>
</feature>
<dbReference type="EMBL" id="JACHVA010000040">
    <property type="protein sequence ID" value="MBC2600874.1"/>
    <property type="molecule type" value="Genomic_DNA"/>
</dbReference>
<comment type="similarity">
    <text evidence="7">Belongs to the YfgM family.</text>
</comment>